<dbReference type="KEGG" id="roy:G3A56_17595"/>
<evidence type="ECO:0000313" key="1">
    <source>
        <dbReference type="EMBL" id="QIB39764.1"/>
    </source>
</evidence>
<sequence>MRYYLYGGYELPRDHGRVILGDIDQRQAFWEDVEYSVPGLSDACGCYVFGIRVGGGTKPWYVGKAERQSFKRESLTMDKLTKYESAMKLVGKGTPLLYFYARTTKARHAFSTPSRSKHRDVSYLEKLLISHALQRNKNLINKVETKLLREMIVPGMINTPAGSLTAAAREMQTLMGY</sequence>
<name>A0A7L5BLJ9_9HYPH</name>
<dbReference type="RefSeq" id="WP_082185851.1">
    <property type="nucleotide sequence ID" value="NZ_CP048635.1"/>
</dbReference>
<gene>
    <name evidence="1" type="ORF">G3A56_17595</name>
</gene>
<reference evidence="1 2" key="1">
    <citation type="submission" date="2020-02" db="EMBL/GenBank/DDBJ databases">
        <title>Plant-Promoting Endophytic Bacterium Rhizobium oryzihabitans sp. nov., Isolated from the Root of Rice.</title>
        <authorList>
            <person name="zhao J."/>
            <person name="Zhang G."/>
        </authorList>
    </citation>
    <scope>NUCLEOTIDE SEQUENCE [LARGE SCALE GENOMIC DNA]</scope>
    <source>
        <strain evidence="1 2">M15</strain>
    </source>
</reference>
<proteinExistence type="predicted"/>
<dbReference type="Proteomes" id="UP000464865">
    <property type="component" value="Chromosome M15-12"/>
</dbReference>
<evidence type="ECO:0000313" key="2">
    <source>
        <dbReference type="Proteomes" id="UP000464865"/>
    </source>
</evidence>
<accession>A0A7L5BLJ9</accession>
<evidence type="ECO:0008006" key="3">
    <source>
        <dbReference type="Google" id="ProtNLM"/>
    </source>
</evidence>
<keyword evidence="2" id="KW-1185">Reference proteome</keyword>
<dbReference type="EMBL" id="CP048635">
    <property type="protein sequence ID" value="QIB39764.1"/>
    <property type="molecule type" value="Genomic_DNA"/>
</dbReference>
<dbReference type="AlphaFoldDB" id="A0A7L5BLJ9"/>
<organism evidence="1 2">
    <name type="scientific">Rhizobium oryzihabitans</name>
    <dbReference type="NCBI Taxonomy" id="2267833"/>
    <lineage>
        <taxon>Bacteria</taxon>
        <taxon>Pseudomonadati</taxon>
        <taxon>Pseudomonadota</taxon>
        <taxon>Alphaproteobacteria</taxon>
        <taxon>Hyphomicrobiales</taxon>
        <taxon>Rhizobiaceae</taxon>
        <taxon>Rhizobium/Agrobacterium group</taxon>
        <taxon>Rhizobium</taxon>
    </lineage>
</organism>
<protein>
    <recommendedName>
        <fullName evidence="3">GIY-YIG nuclease family protein</fullName>
    </recommendedName>
</protein>